<sequence>MSGRSGAAPRLTIGVPVYNGEPYLDHALRSVAEQTDGDFEVDVADNASTDATEEIAREWVARDARFAYHRHETNIGGAVNSNVLLGRCRSPWFKWAYHDDLCDPRLVERSFAVLDDAPPGSVLAYPRVRLVDADGAVFGQHADADLRMDGPAPDERLRVLLARVVTQTQFGIMDTAVARAAGGVVVSPAGEMLFPAALALRGRLVLVPGEPLLSIRSHADRHGGSRESEMAWVDPSRPRTAFPYSRSTPMLLGIVARSPLTLREKLRSAAVVLRWWTVPGVRTIAGDVVRLPSDLGLLPWRRGARGPVVGR</sequence>
<dbReference type="GO" id="GO:0016740">
    <property type="term" value="F:transferase activity"/>
    <property type="evidence" value="ECO:0007669"/>
    <property type="project" value="UniProtKB-KW"/>
</dbReference>
<evidence type="ECO:0000313" key="3">
    <source>
        <dbReference type="Proteomes" id="UP000189777"/>
    </source>
</evidence>
<dbReference type="Pfam" id="PF00535">
    <property type="entry name" value="Glycos_transf_2"/>
    <property type="match status" value="1"/>
</dbReference>
<dbReference type="OrthoDB" id="3177103at2"/>
<organism evidence="2 3">
    <name type="scientific">Krasilnikoviella flava</name>
    <dbReference type="NCBI Taxonomy" id="526729"/>
    <lineage>
        <taxon>Bacteria</taxon>
        <taxon>Bacillati</taxon>
        <taxon>Actinomycetota</taxon>
        <taxon>Actinomycetes</taxon>
        <taxon>Micrococcales</taxon>
        <taxon>Promicromonosporaceae</taxon>
        <taxon>Krasilnikoviella</taxon>
    </lineage>
</organism>
<name>A0A1T5IEJ0_9MICO</name>
<dbReference type="InterPro" id="IPR029044">
    <property type="entry name" value="Nucleotide-diphossugar_trans"/>
</dbReference>
<evidence type="ECO:0000313" key="2">
    <source>
        <dbReference type="EMBL" id="SKC37442.1"/>
    </source>
</evidence>
<dbReference type="CDD" id="cd00761">
    <property type="entry name" value="Glyco_tranf_GTA_type"/>
    <property type="match status" value="1"/>
</dbReference>
<dbReference type="SUPFAM" id="SSF53448">
    <property type="entry name" value="Nucleotide-diphospho-sugar transferases"/>
    <property type="match status" value="1"/>
</dbReference>
<dbReference type="PANTHER" id="PTHR22916">
    <property type="entry name" value="GLYCOSYLTRANSFERASE"/>
    <property type="match status" value="1"/>
</dbReference>
<dbReference type="STRING" id="526729.SAMN04324258_0406"/>
<dbReference type="RefSeq" id="WP_079570243.1">
    <property type="nucleotide sequence ID" value="NZ_FUZQ01000001.1"/>
</dbReference>
<accession>A0A1T5IEJ0</accession>
<dbReference type="EMBL" id="FUZQ01000001">
    <property type="protein sequence ID" value="SKC37442.1"/>
    <property type="molecule type" value="Genomic_DNA"/>
</dbReference>
<reference evidence="2 3" key="1">
    <citation type="submission" date="2017-02" db="EMBL/GenBank/DDBJ databases">
        <authorList>
            <person name="Peterson S.W."/>
        </authorList>
    </citation>
    <scope>NUCLEOTIDE SEQUENCE [LARGE SCALE GENOMIC DNA]</scope>
    <source>
        <strain evidence="2 3">DSM 21481</strain>
    </source>
</reference>
<dbReference type="PANTHER" id="PTHR22916:SF56">
    <property type="entry name" value="GLYCOSYL TRANSFERASE"/>
    <property type="match status" value="1"/>
</dbReference>
<proteinExistence type="predicted"/>
<dbReference type="AlphaFoldDB" id="A0A1T5IEJ0"/>
<gene>
    <name evidence="2" type="ORF">SAMN04324258_0406</name>
</gene>
<protein>
    <submittedName>
        <fullName evidence="2">Glycosyl transferase family 2</fullName>
    </submittedName>
</protein>
<evidence type="ECO:0000259" key="1">
    <source>
        <dbReference type="Pfam" id="PF00535"/>
    </source>
</evidence>
<feature type="domain" description="Glycosyltransferase 2-like" evidence="1">
    <location>
        <begin position="12"/>
        <end position="124"/>
    </location>
</feature>
<keyword evidence="2" id="KW-0808">Transferase</keyword>
<keyword evidence="3" id="KW-1185">Reference proteome</keyword>
<dbReference type="InterPro" id="IPR001173">
    <property type="entry name" value="Glyco_trans_2-like"/>
</dbReference>
<dbReference type="Proteomes" id="UP000189777">
    <property type="component" value="Unassembled WGS sequence"/>
</dbReference>
<dbReference type="Gene3D" id="3.90.550.10">
    <property type="entry name" value="Spore Coat Polysaccharide Biosynthesis Protein SpsA, Chain A"/>
    <property type="match status" value="1"/>
</dbReference>